<evidence type="ECO:0000256" key="7">
    <source>
        <dbReference type="SAM" id="MobiDB-lite"/>
    </source>
</evidence>
<keyword evidence="4" id="KW-0804">Transcription</keyword>
<feature type="compositionally biased region" description="Polar residues" evidence="7">
    <location>
        <begin position="637"/>
        <end position="649"/>
    </location>
</feature>
<gene>
    <name evidence="10 11" type="primary">eomesa</name>
</gene>
<dbReference type="GeneID" id="114865939"/>
<dbReference type="InterPro" id="IPR001699">
    <property type="entry name" value="TF_T-box"/>
</dbReference>
<feature type="region of interest" description="Disordered" evidence="7">
    <location>
        <begin position="600"/>
        <end position="649"/>
    </location>
</feature>
<comment type="subcellular location">
    <subcellularLocation>
        <location evidence="1 6">Nucleus</location>
    </subcellularLocation>
</comment>
<sequence>MSEEKAEHPPPFVLREGGARARKKSGRQWLCRLLGRDSFCGPLKLPFILKTMQLENILPSASINLPKTFYNLSSSDSANNSPRSSTQLEYQEVERTESEASGVSKKYLSAVGNGMLGEGEGDTFTKTGPDGRKGSPVLGEEELTSGRRYNIDELGSDRYFLSSSQSNTDMGSPCSLFPYAGQTGSVYTGSSASRYPASLHYGSVLPPTGFSSSSVCTGRSQFSSGGYQFSQGPGCLYPSYPGTGAGIGSMSLPGSAAGARAQVYLCNRPLWLKFHRHQTEMIITKQGRRMFPFLSFNITGLNLTAHYNVFVEIVLADPNHWRFQGGKWVTCGKADNNMQGNKMYVHPESPNTGAHWMRQEISFGKLKLTNNKGANNNNTQMIVLQSLHKYQPRLHIVEVTEDGVEDMSNEARTQTFTFPENQFIAVTAYQNTDITQLKIDHNPFAKGFRDNYDSMYTAPESDRLTPSPTDSPRSTQIVPGARYAMQPFFQDQFVNNLPQNRFYTGERAVPQTNSLLSPPSEDASAAASAQRWFVPPVQQPGTNKLDLSYENDYSTSSLLSYGIKPLSLQTSHPLSYYPDSAFASMAAGWGTRSSYQRKMTTGLPWSPRPSPPAFPEDQLGATKDKLPEESVPPASTWIETSHSLKSVDSTDSGVYSMVCKKRRMSPGGSSTENSPTIKCEDLTTEEYNKDNPKGMGYYAFYTSP</sequence>
<dbReference type="OrthoDB" id="7442607at2759"/>
<keyword evidence="9" id="KW-1185">Reference proteome</keyword>
<dbReference type="PROSITE" id="PS01283">
    <property type="entry name" value="TBOX_1"/>
    <property type="match status" value="1"/>
</dbReference>
<comment type="caution">
    <text evidence="6">Lacks conserved residue(s) required for the propagation of feature annotation.</text>
</comment>
<dbReference type="InterPro" id="IPR008967">
    <property type="entry name" value="p53-like_TF_DNA-bd_sf"/>
</dbReference>
<keyword evidence="2" id="KW-0805">Transcription regulation</keyword>
<dbReference type="Proteomes" id="UP000515150">
    <property type="component" value="Chromosome 11"/>
</dbReference>
<feature type="region of interest" description="Disordered" evidence="7">
    <location>
        <begin position="73"/>
        <end position="104"/>
    </location>
</feature>
<evidence type="ECO:0000256" key="5">
    <source>
        <dbReference type="ARBA" id="ARBA00023242"/>
    </source>
</evidence>
<evidence type="ECO:0000313" key="9">
    <source>
        <dbReference type="Proteomes" id="UP000515150"/>
    </source>
</evidence>
<accession>A0A6P7NZ64</accession>
<protein>
    <submittedName>
        <fullName evidence="10 11">Eomesodermin homolog a isoform X1</fullName>
    </submittedName>
</protein>
<dbReference type="RefSeq" id="XP_029023313.2">
    <property type="nucleotide sequence ID" value="XM_029167480.3"/>
</dbReference>
<dbReference type="FunFam" id="2.60.40.820:FF:000004">
    <property type="entry name" value="T-box, brain 1"/>
    <property type="match status" value="1"/>
</dbReference>
<feature type="domain" description="T-box" evidence="8">
    <location>
        <begin position="265"/>
        <end position="450"/>
    </location>
</feature>
<dbReference type="InterPro" id="IPR036960">
    <property type="entry name" value="T-box_sf"/>
</dbReference>
<dbReference type="Pfam" id="PF00907">
    <property type="entry name" value="T-box"/>
    <property type="match status" value="1"/>
</dbReference>
<dbReference type="GO" id="GO:0002302">
    <property type="term" value="P:CD8-positive, alpha-beta T cell differentiation involved in immune response"/>
    <property type="evidence" value="ECO:0007669"/>
    <property type="project" value="TreeGrafter"/>
</dbReference>
<dbReference type="GO" id="GO:0001714">
    <property type="term" value="P:endodermal cell fate specification"/>
    <property type="evidence" value="ECO:0007669"/>
    <property type="project" value="TreeGrafter"/>
</dbReference>
<dbReference type="Gene3D" id="2.60.40.820">
    <property type="entry name" value="Transcription factor, T-box"/>
    <property type="match status" value="1"/>
</dbReference>
<evidence type="ECO:0000313" key="10">
    <source>
        <dbReference type="RefSeq" id="XP_029023313.2"/>
    </source>
</evidence>
<reference evidence="10 11" key="1">
    <citation type="submission" date="2025-04" db="UniProtKB">
        <authorList>
            <consortium name="RefSeq"/>
        </authorList>
    </citation>
    <scope>IDENTIFICATION</scope>
</reference>
<feature type="region of interest" description="Disordered" evidence="7">
    <location>
        <begin position="117"/>
        <end position="148"/>
    </location>
</feature>
<feature type="compositionally biased region" description="Low complexity" evidence="7">
    <location>
        <begin position="73"/>
        <end position="85"/>
    </location>
</feature>
<keyword evidence="5 6" id="KW-0539">Nucleus</keyword>
<proteinExistence type="predicted"/>
<name>A0A6P7NZ64_BETSP</name>
<dbReference type="GO" id="GO:0001707">
    <property type="term" value="P:mesoderm formation"/>
    <property type="evidence" value="ECO:0007669"/>
    <property type="project" value="TreeGrafter"/>
</dbReference>
<dbReference type="AlphaFoldDB" id="A0A6P7NZ64"/>
<dbReference type="SMART" id="SM00425">
    <property type="entry name" value="TBOX"/>
    <property type="match status" value="1"/>
</dbReference>
<dbReference type="PRINTS" id="PR00937">
    <property type="entry name" value="TBOX"/>
</dbReference>
<evidence type="ECO:0000256" key="6">
    <source>
        <dbReference type="PROSITE-ProRule" id="PRU00201"/>
    </source>
</evidence>
<dbReference type="GO" id="GO:0000981">
    <property type="term" value="F:DNA-binding transcription factor activity, RNA polymerase II-specific"/>
    <property type="evidence" value="ECO:0007669"/>
    <property type="project" value="TreeGrafter"/>
</dbReference>
<evidence type="ECO:0000259" key="8">
    <source>
        <dbReference type="PROSITE" id="PS50252"/>
    </source>
</evidence>
<evidence type="ECO:0000256" key="2">
    <source>
        <dbReference type="ARBA" id="ARBA00023015"/>
    </source>
</evidence>
<dbReference type="GO" id="GO:0000785">
    <property type="term" value="C:chromatin"/>
    <property type="evidence" value="ECO:0007669"/>
    <property type="project" value="TreeGrafter"/>
</dbReference>
<dbReference type="GO" id="GO:0000978">
    <property type="term" value="F:RNA polymerase II cis-regulatory region sequence-specific DNA binding"/>
    <property type="evidence" value="ECO:0007669"/>
    <property type="project" value="InterPro"/>
</dbReference>
<dbReference type="GO" id="GO:0045893">
    <property type="term" value="P:positive regulation of DNA-templated transcription"/>
    <property type="evidence" value="ECO:0007669"/>
    <property type="project" value="InterPro"/>
</dbReference>
<keyword evidence="3 6" id="KW-0238">DNA-binding</keyword>
<dbReference type="InterPro" id="IPR018186">
    <property type="entry name" value="TF_T-box_CS"/>
</dbReference>
<evidence type="ECO:0000256" key="4">
    <source>
        <dbReference type="ARBA" id="ARBA00023163"/>
    </source>
</evidence>
<dbReference type="RefSeq" id="XP_029023315.2">
    <property type="nucleotide sequence ID" value="XM_029167482.3"/>
</dbReference>
<evidence type="ECO:0000256" key="1">
    <source>
        <dbReference type="ARBA" id="ARBA00004123"/>
    </source>
</evidence>
<organism evidence="9 10">
    <name type="scientific">Betta splendens</name>
    <name type="common">Siamese fighting fish</name>
    <dbReference type="NCBI Taxonomy" id="158456"/>
    <lineage>
        <taxon>Eukaryota</taxon>
        <taxon>Metazoa</taxon>
        <taxon>Chordata</taxon>
        <taxon>Craniata</taxon>
        <taxon>Vertebrata</taxon>
        <taxon>Euteleostomi</taxon>
        <taxon>Actinopterygii</taxon>
        <taxon>Neopterygii</taxon>
        <taxon>Teleostei</taxon>
        <taxon>Neoteleostei</taxon>
        <taxon>Acanthomorphata</taxon>
        <taxon>Anabantaria</taxon>
        <taxon>Anabantiformes</taxon>
        <taxon>Anabantoidei</taxon>
        <taxon>Osphronemidae</taxon>
        <taxon>Betta</taxon>
    </lineage>
</organism>
<evidence type="ECO:0000313" key="11">
    <source>
        <dbReference type="RefSeq" id="XP_029023315.2"/>
    </source>
</evidence>
<evidence type="ECO:0000256" key="3">
    <source>
        <dbReference type="ARBA" id="ARBA00023125"/>
    </source>
</evidence>
<dbReference type="PANTHER" id="PTHR11267:SF13">
    <property type="entry name" value="EOMESODERMIN HOMOLOG"/>
    <property type="match status" value="1"/>
</dbReference>
<dbReference type="GO" id="GO:0005634">
    <property type="term" value="C:nucleus"/>
    <property type="evidence" value="ECO:0007669"/>
    <property type="project" value="UniProtKB-SubCell"/>
</dbReference>
<dbReference type="CTD" id="64603"/>
<dbReference type="InterPro" id="IPR032385">
    <property type="entry name" value="T-box_assoc"/>
</dbReference>
<dbReference type="InterPro" id="IPR046360">
    <property type="entry name" value="T-box_DNA-bd"/>
</dbReference>
<dbReference type="Pfam" id="PF16176">
    <property type="entry name" value="T-box_assoc"/>
    <property type="match status" value="1"/>
</dbReference>
<dbReference type="SUPFAM" id="SSF49417">
    <property type="entry name" value="p53-like transcription factors"/>
    <property type="match status" value="1"/>
</dbReference>
<dbReference type="KEGG" id="bspl:114865939"/>
<dbReference type="PROSITE" id="PS50252">
    <property type="entry name" value="TBOX_3"/>
    <property type="match status" value="1"/>
</dbReference>
<dbReference type="PANTHER" id="PTHR11267">
    <property type="entry name" value="T-BOX PROTEIN-RELATED"/>
    <property type="match status" value="1"/>
</dbReference>
<dbReference type="PROSITE" id="PS01264">
    <property type="entry name" value="TBOX_2"/>
    <property type="match status" value="1"/>
</dbReference>